<evidence type="ECO:0008006" key="9">
    <source>
        <dbReference type="Google" id="ProtNLM"/>
    </source>
</evidence>
<evidence type="ECO:0000256" key="6">
    <source>
        <dbReference type="ARBA" id="ARBA00023136"/>
    </source>
</evidence>
<accession>A0A919SZ36</accession>
<dbReference type="EMBL" id="BOQL01000088">
    <property type="protein sequence ID" value="GIM80046.1"/>
    <property type="molecule type" value="Genomic_DNA"/>
</dbReference>
<dbReference type="InterPro" id="IPR033885">
    <property type="entry name" value="AlkB/XylM"/>
</dbReference>
<evidence type="ECO:0000256" key="5">
    <source>
        <dbReference type="ARBA" id="ARBA00023004"/>
    </source>
</evidence>
<proteinExistence type="predicted"/>
<sequence>MLRSFDVSPQLPAGYATMLVAALVPPLWRRLMDHRVLAHYDGDATLANTGRKLRDV</sequence>
<evidence type="ECO:0000313" key="7">
    <source>
        <dbReference type="EMBL" id="GIM80046.1"/>
    </source>
</evidence>
<organism evidence="7 8">
    <name type="scientific">Actinoplanes auranticolor</name>
    <dbReference type="NCBI Taxonomy" id="47988"/>
    <lineage>
        <taxon>Bacteria</taxon>
        <taxon>Bacillati</taxon>
        <taxon>Actinomycetota</taxon>
        <taxon>Actinomycetes</taxon>
        <taxon>Micromonosporales</taxon>
        <taxon>Micromonosporaceae</taxon>
        <taxon>Actinoplanes</taxon>
    </lineage>
</organism>
<evidence type="ECO:0000313" key="8">
    <source>
        <dbReference type="Proteomes" id="UP000681340"/>
    </source>
</evidence>
<evidence type="ECO:0000256" key="2">
    <source>
        <dbReference type="ARBA" id="ARBA00022692"/>
    </source>
</evidence>
<keyword evidence="3" id="KW-1133">Transmembrane helix</keyword>
<evidence type="ECO:0000256" key="3">
    <source>
        <dbReference type="ARBA" id="ARBA00022989"/>
    </source>
</evidence>
<dbReference type="GO" id="GO:0012505">
    <property type="term" value="C:endomembrane system"/>
    <property type="evidence" value="ECO:0007669"/>
    <property type="project" value="UniProtKB-SubCell"/>
</dbReference>
<keyword evidence="4" id="KW-0560">Oxidoreductase</keyword>
<dbReference type="PANTHER" id="PTHR38674">
    <property type="entry name" value="ALKANE 1-MONOOXYGENASE 1"/>
    <property type="match status" value="1"/>
</dbReference>
<keyword evidence="5" id="KW-0408">Iron</keyword>
<comment type="subcellular location">
    <subcellularLocation>
        <location evidence="1">Endomembrane system</location>
        <topology evidence="1">Multi-pass membrane protein</topology>
    </subcellularLocation>
</comment>
<keyword evidence="6" id="KW-0472">Membrane</keyword>
<dbReference type="GO" id="GO:0016491">
    <property type="term" value="F:oxidoreductase activity"/>
    <property type="evidence" value="ECO:0007669"/>
    <property type="project" value="UniProtKB-KW"/>
</dbReference>
<reference evidence="7" key="1">
    <citation type="submission" date="2021-03" db="EMBL/GenBank/DDBJ databases">
        <title>Whole genome shotgun sequence of Actinoplanes auranticolor NBRC 12245.</title>
        <authorList>
            <person name="Komaki H."/>
            <person name="Tamura T."/>
        </authorList>
    </citation>
    <scope>NUCLEOTIDE SEQUENCE</scope>
    <source>
        <strain evidence="7">NBRC 12245</strain>
    </source>
</reference>
<name>A0A919SZ36_9ACTN</name>
<keyword evidence="2" id="KW-0812">Transmembrane</keyword>
<evidence type="ECO:0000256" key="1">
    <source>
        <dbReference type="ARBA" id="ARBA00004127"/>
    </source>
</evidence>
<dbReference type="Proteomes" id="UP000681340">
    <property type="component" value="Unassembled WGS sequence"/>
</dbReference>
<comment type="caution">
    <text evidence="7">The sequence shown here is derived from an EMBL/GenBank/DDBJ whole genome shotgun (WGS) entry which is preliminary data.</text>
</comment>
<protein>
    <recommendedName>
        <fullName evidence="9">Alkane 1-monooxygenase</fullName>
    </recommendedName>
</protein>
<keyword evidence="8" id="KW-1185">Reference proteome</keyword>
<dbReference type="AlphaFoldDB" id="A0A919SZ36"/>
<dbReference type="PANTHER" id="PTHR38674:SF1">
    <property type="entry name" value="ALKANE 1-MONOOXYGENASE 1"/>
    <property type="match status" value="1"/>
</dbReference>
<evidence type="ECO:0000256" key="4">
    <source>
        <dbReference type="ARBA" id="ARBA00023002"/>
    </source>
</evidence>
<gene>
    <name evidence="7" type="ORF">Aau02nite_88740</name>
</gene>